<sequence>MSLLIATWIKFFFLFAPFFVLSMFLALTRGESSASRKQVANKAIISSAAIAIVLLFFGGSLFSILGITLDSFKIGSGVLLFLSALSLVRDGTRNHAVGMPSEERDDISVVPLAVPTIIGPATIGTILVYGAELQGWDLILGLMGLLLALGTLALILYSGSLIEKMLGRTGLNVLSKITGLILAAMAAQIFMSGVMGFLQPVTSSVTG</sequence>
<evidence type="ECO:0000256" key="1">
    <source>
        <dbReference type="ARBA" id="ARBA00004651"/>
    </source>
</evidence>
<evidence type="ECO:0000256" key="7">
    <source>
        <dbReference type="RuleBase" id="RU362048"/>
    </source>
</evidence>
<feature type="transmembrane region" description="Helical" evidence="7">
    <location>
        <begin position="109"/>
        <end position="130"/>
    </location>
</feature>
<evidence type="ECO:0000313" key="9">
    <source>
        <dbReference type="Proteomes" id="UP000604161"/>
    </source>
</evidence>
<keyword evidence="4 7" id="KW-0812">Transmembrane</keyword>
<dbReference type="EMBL" id="JACYFC010000002">
    <property type="protein sequence ID" value="MBD5770756.1"/>
    <property type="molecule type" value="Genomic_DNA"/>
</dbReference>
<proteinExistence type="inferred from homology"/>
<reference evidence="8 9" key="1">
    <citation type="submission" date="2020-09" db="EMBL/GenBank/DDBJ databases">
        <title>Marinomonas sp. nov., isolated from the cysticercosis algae of Qingdao, China.</title>
        <authorList>
            <person name="Sun X."/>
        </authorList>
    </citation>
    <scope>NUCLEOTIDE SEQUENCE [LARGE SCALE GENOMIC DNA]</scope>
    <source>
        <strain evidence="8 9">SM2066</strain>
    </source>
</reference>
<evidence type="ECO:0000256" key="5">
    <source>
        <dbReference type="ARBA" id="ARBA00022989"/>
    </source>
</evidence>
<dbReference type="PANTHER" id="PTHR33508">
    <property type="entry name" value="UPF0056 MEMBRANE PROTEIN YHCE"/>
    <property type="match status" value="1"/>
</dbReference>
<keyword evidence="5 7" id="KW-1133">Transmembrane helix</keyword>
<feature type="transmembrane region" description="Helical" evidence="7">
    <location>
        <begin position="177"/>
        <end position="198"/>
    </location>
</feature>
<keyword evidence="3" id="KW-1003">Cell membrane</keyword>
<evidence type="ECO:0000313" key="8">
    <source>
        <dbReference type="EMBL" id="MBD5770756.1"/>
    </source>
</evidence>
<keyword evidence="9" id="KW-1185">Reference proteome</keyword>
<protein>
    <recommendedName>
        <fullName evidence="7">UPF0056 membrane protein</fullName>
    </recommendedName>
</protein>
<feature type="transmembrane region" description="Helical" evidence="7">
    <location>
        <begin position="39"/>
        <end position="65"/>
    </location>
</feature>
<dbReference type="Pfam" id="PF01914">
    <property type="entry name" value="MarC"/>
    <property type="match status" value="1"/>
</dbReference>
<keyword evidence="6 7" id="KW-0472">Membrane</keyword>
<feature type="transmembrane region" description="Helical" evidence="7">
    <location>
        <begin position="71"/>
        <end position="88"/>
    </location>
</feature>
<dbReference type="NCBIfam" id="TIGR00427">
    <property type="entry name" value="NAAT family transporter"/>
    <property type="match status" value="1"/>
</dbReference>
<comment type="subcellular location">
    <subcellularLocation>
        <location evidence="1 7">Cell membrane</location>
        <topology evidence="1 7">Multi-pass membrane protein</topology>
    </subcellularLocation>
</comment>
<evidence type="ECO:0000256" key="6">
    <source>
        <dbReference type="ARBA" id="ARBA00023136"/>
    </source>
</evidence>
<gene>
    <name evidence="8" type="ORF">IF202_06800</name>
</gene>
<accession>A0ABR8NXH8</accession>
<name>A0ABR8NXH8_9GAMM</name>
<comment type="similarity">
    <text evidence="2 7">Belongs to the UPF0056 (MarC) family.</text>
</comment>
<feature type="transmembrane region" description="Helical" evidence="7">
    <location>
        <begin position="6"/>
        <end position="27"/>
    </location>
</feature>
<dbReference type="PANTHER" id="PTHR33508:SF1">
    <property type="entry name" value="UPF0056 MEMBRANE PROTEIN YHCE"/>
    <property type="match status" value="1"/>
</dbReference>
<dbReference type="InterPro" id="IPR002771">
    <property type="entry name" value="Multi_antbiot-R_MarC"/>
</dbReference>
<comment type="caution">
    <text evidence="8">The sequence shown here is derived from an EMBL/GenBank/DDBJ whole genome shotgun (WGS) entry which is preliminary data.</text>
</comment>
<evidence type="ECO:0000256" key="4">
    <source>
        <dbReference type="ARBA" id="ARBA00022692"/>
    </source>
</evidence>
<feature type="transmembrane region" description="Helical" evidence="7">
    <location>
        <begin position="136"/>
        <end position="157"/>
    </location>
</feature>
<dbReference type="RefSeq" id="WP_191594136.1">
    <property type="nucleotide sequence ID" value="NZ_JACYFC010000002.1"/>
</dbReference>
<dbReference type="Proteomes" id="UP000604161">
    <property type="component" value="Unassembled WGS sequence"/>
</dbReference>
<evidence type="ECO:0000256" key="3">
    <source>
        <dbReference type="ARBA" id="ARBA00022475"/>
    </source>
</evidence>
<organism evidence="8 9">
    <name type="scientific">Marinomonas colpomeniae</name>
    <dbReference type="NCBI Taxonomy" id="2774408"/>
    <lineage>
        <taxon>Bacteria</taxon>
        <taxon>Pseudomonadati</taxon>
        <taxon>Pseudomonadota</taxon>
        <taxon>Gammaproteobacteria</taxon>
        <taxon>Oceanospirillales</taxon>
        <taxon>Oceanospirillaceae</taxon>
        <taxon>Marinomonas</taxon>
    </lineage>
</organism>
<evidence type="ECO:0000256" key="2">
    <source>
        <dbReference type="ARBA" id="ARBA00009784"/>
    </source>
</evidence>